<comment type="caution">
    <text evidence="2">The sequence shown here is derived from an EMBL/GenBank/DDBJ whole genome shotgun (WGS) entry which is preliminary data.</text>
</comment>
<reference evidence="2" key="1">
    <citation type="submission" date="2018-01" db="EMBL/GenBank/DDBJ databases">
        <authorList>
            <person name="Mao J.F."/>
        </authorList>
    </citation>
    <scope>NUCLEOTIDE SEQUENCE</scope>
    <source>
        <strain evidence="2">Huo1</strain>
        <tissue evidence="2">Leaf</tissue>
    </source>
</reference>
<evidence type="ECO:0000313" key="3">
    <source>
        <dbReference type="Proteomes" id="UP000298416"/>
    </source>
</evidence>
<dbReference type="InterPro" id="IPR045249">
    <property type="entry name" value="HARBI1-like"/>
</dbReference>
<dbReference type="AlphaFoldDB" id="A0A8X8X8L6"/>
<dbReference type="Proteomes" id="UP000298416">
    <property type="component" value="Unassembled WGS sequence"/>
</dbReference>
<evidence type="ECO:0000313" key="2">
    <source>
        <dbReference type="EMBL" id="KAG6408084.1"/>
    </source>
</evidence>
<accession>A0A8X8X8L6</accession>
<reference evidence="2" key="2">
    <citation type="submission" date="2020-08" db="EMBL/GenBank/DDBJ databases">
        <title>Plant Genome Project.</title>
        <authorList>
            <person name="Zhang R.-G."/>
        </authorList>
    </citation>
    <scope>NUCLEOTIDE SEQUENCE</scope>
    <source>
        <strain evidence="2">Huo1</strain>
        <tissue evidence="2">Leaf</tissue>
    </source>
</reference>
<dbReference type="PANTHER" id="PTHR22930">
    <property type="match status" value="1"/>
</dbReference>
<dbReference type="Pfam" id="PF26138">
    <property type="entry name" value="DUF8040"/>
    <property type="match status" value="1"/>
</dbReference>
<name>A0A8X8X8L6_SALSN</name>
<dbReference type="EMBL" id="PNBA02000011">
    <property type="protein sequence ID" value="KAG6408084.1"/>
    <property type="molecule type" value="Genomic_DNA"/>
</dbReference>
<keyword evidence="3" id="KW-1185">Reference proteome</keyword>
<feature type="domain" description="DUF8040" evidence="1">
    <location>
        <begin position="70"/>
        <end position="151"/>
    </location>
</feature>
<organism evidence="2">
    <name type="scientific">Salvia splendens</name>
    <name type="common">Scarlet sage</name>
    <dbReference type="NCBI Taxonomy" id="180675"/>
    <lineage>
        <taxon>Eukaryota</taxon>
        <taxon>Viridiplantae</taxon>
        <taxon>Streptophyta</taxon>
        <taxon>Embryophyta</taxon>
        <taxon>Tracheophyta</taxon>
        <taxon>Spermatophyta</taxon>
        <taxon>Magnoliopsida</taxon>
        <taxon>eudicotyledons</taxon>
        <taxon>Gunneridae</taxon>
        <taxon>Pentapetalae</taxon>
        <taxon>asterids</taxon>
        <taxon>lamiids</taxon>
        <taxon>Lamiales</taxon>
        <taxon>Lamiaceae</taxon>
        <taxon>Nepetoideae</taxon>
        <taxon>Mentheae</taxon>
        <taxon>Salviinae</taxon>
        <taxon>Salvia</taxon>
        <taxon>Salvia subgen. Calosphace</taxon>
        <taxon>core Calosphace</taxon>
    </lineage>
</organism>
<gene>
    <name evidence="2" type="ORF">SASPL_131087</name>
</gene>
<dbReference type="PANTHER" id="PTHR22930:SF281">
    <property type="entry name" value="NUCLEASE"/>
    <property type="match status" value="1"/>
</dbReference>
<protein>
    <recommendedName>
        <fullName evidence="1">DUF8040 domain-containing protein</fullName>
    </recommendedName>
</protein>
<evidence type="ECO:0000259" key="1">
    <source>
        <dbReference type="Pfam" id="PF26138"/>
    </source>
</evidence>
<proteinExistence type="predicted"/>
<sequence>MDNGGLSNEALALMIFDIIRVHQLRIICYLQAHGMLADVEQGEDERRVRRKFSRLERIPAQVHHLTRLVGLNDKECIDNLRMDRNCFGRLCLLLREQADLVDGKYVYVEEQIAMFLGVLAHHDKNRRVGFHFWRSGQTISHYVNVVLKAVIMLHELFLAKPLPVDDQCQDSRWKWFPVRV</sequence>
<dbReference type="InterPro" id="IPR058353">
    <property type="entry name" value="DUF8040"/>
</dbReference>